<evidence type="ECO:0000256" key="1">
    <source>
        <dbReference type="SAM" id="SignalP"/>
    </source>
</evidence>
<comment type="caution">
    <text evidence="2">The sequence shown here is derived from an EMBL/GenBank/DDBJ whole genome shotgun (WGS) entry which is preliminary data.</text>
</comment>
<gene>
    <name evidence="2" type="ORF">GSLYS_00002490001</name>
</gene>
<dbReference type="Proteomes" id="UP001497497">
    <property type="component" value="Unassembled WGS sequence"/>
</dbReference>
<evidence type="ECO:0000313" key="2">
    <source>
        <dbReference type="EMBL" id="CAL1528320.1"/>
    </source>
</evidence>
<keyword evidence="1" id="KW-0732">Signal</keyword>
<reference evidence="2 3" key="1">
    <citation type="submission" date="2024-04" db="EMBL/GenBank/DDBJ databases">
        <authorList>
            <consortium name="Genoscope - CEA"/>
            <person name="William W."/>
        </authorList>
    </citation>
    <scope>NUCLEOTIDE SEQUENCE [LARGE SCALE GENOMIC DNA]</scope>
</reference>
<dbReference type="AlphaFoldDB" id="A0AAV2H3W2"/>
<name>A0AAV2H3W2_LYMST</name>
<feature type="signal peptide" evidence="1">
    <location>
        <begin position="1"/>
        <end position="33"/>
    </location>
</feature>
<accession>A0AAV2H3W2</accession>
<evidence type="ECO:0000313" key="3">
    <source>
        <dbReference type="Proteomes" id="UP001497497"/>
    </source>
</evidence>
<proteinExistence type="predicted"/>
<organism evidence="2 3">
    <name type="scientific">Lymnaea stagnalis</name>
    <name type="common">Great pond snail</name>
    <name type="synonym">Helix stagnalis</name>
    <dbReference type="NCBI Taxonomy" id="6523"/>
    <lineage>
        <taxon>Eukaryota</taxon>
        <taxon>Metazoa</taxon>
        <taxon>Spiralia</taxon>
        <taxon>Lophotrochozoa</taxon>
        <taxon>Mollusca</taxon>
        <taxon>Gastropoda</taxon>
        <taxon>Heterobranchia</taxon>
        <taxon>Euthyneura</taxon>
        <taxon>Panpulmonata</taxon>
        <taxon>Hygrophila</taxon>
        <taxon>Lymnaeoidea</taxon>
        <taxon>Lymnaeidae</taxon>
        <taxon>Lymnaea</taxon>
    </lineage>
</organism>
<dbReference type="EMBL" id="CAXITT010000030">
    <property type="protein sequence ID" value="CAL1528320.1"/>
    <property type="molecule type" value="Genomic_DNA"/>
</dbReference>
<sequence length="74" mass="8530">MGHVQQPSWTSRISLATLVLTCLLFVLLPCTSAFSKRDRRLNGDTVNKRDMVSVFNFILLFSFQHHPRVSYCKT</sequence>
<feature type="chain" id="PRO_5043875478" evidence="1">
    <location>
        <begin position="34"/>
        <end position="74"/>
    </location>
</feature>
<keyword evidence="3" id="KW-1185">Reference proteome</keyword>
<protein>
    <submittedName>
        <fullName evidence="2">Uncharacterized protein</fullName>
    </submittedName>
</protein>